<proteinExistence type="predicted"/>
<keyword evidence="1" id="KW-1133">Transmembrane helix</keyword>
<protein>
    <recommendedName>
        <fullName evidence="4">DUF202 domain-containing protein</fullName>
    </recommendedName>
</protein>
<organism evidence="2 3">
    <name type="scientific">Micromonospora sicca</name>
    <dbReference type="NCBI Taxonomy" id="2202420"/>
    <lineage>
        <taxon>Bacteria</taxon>
        <taxon>Bacillati</taxon>
        <taxon>Actinomycetota</taxon>
        <taxon>Actinomycetes</taxon>
        <taxon>Micromonosporales</taxon>
        <taxon>Micromonosporaceae</taxon>
        <taxon>Micromonospora</taxon>
    </lineage>
</organism>
<reference evidence="2 3" key="1">
    <citation type="submission" date="2023-12" db="EMBL/GenBank/DDBJ databases">
        <title>Micromonospora sp. nov., isolated from Atacama Desert.</title>
        <authorList>
            <person name="Carro L."/>
            <person name="Golinska P."/>
            <person name="Klenk H.-P."/>
            <person name="Goodfellow M."/>
        </authorList>
    </citation>
    <scope>NUCLEOTIDE SEQUENCE [LARGE SCALE GENOMIC DNA]</scope>
    <source>
        <strain evidence="2 3">4G53</strain>
    </source>
</reference>
<comment type="caution">
    <text evidence="2">The sequence shown here is derived from an EMBL/GenBank/DDBJ whole genome shotgun (WGS) entry which is preliminary data.</text>
</comment>
<accession>A0ABU5JJQ5</accession>
<keyword evidence="1" id="KW-0812">Transmembrane</keyword>
<keyword evidence="3" id="KW-1185">Reference proteome</keyword>
<sequence>MAELITRRSVFHPEADFQHAFAWTASLLRGLLVALVILLICADTRHVVFSLGGLILGVRAGALIAIFIFGSSTRR</sequence>
<evidence type="ECO:0000313" key="2">
    <source>
        <dbReference type="EMBL" id="MDZ5492801.1"/>
    </source>
</evidence>
<dbReference type="Proteomes" id="UP001290101">
    <property type="component" value="Unassembled WGS sequence"/>
</dbReference>
<evidence type="ECO:0000256" key="1">
    <source>
        <dbReference type="SAM" id="Phobius"/>
    </source>
</evidence>
<name>A0ABU5JJQ5_9ACTN</name>
<dbReference type="EMBL" id="JAXOTQ010000036">
    <property type="protein sequence ID" value="MDZ5492801.1"/>
    <property type="molecule type" value="Genomic_DNA"/>
</dbReference>
<evidence type="ECO:0008006" key="4">
    <source>
        <dbReference type="Google" id="ProtNLM"/>
    </source>
</evidence>
<gene>
    <name evidence="2" type="ORF">U2F25_25585</name>
</gene>
<evidence type="ECO:0000313" key="3">
    <source>
        <dbReference type="Proteomes" id="UP001290101"/>
    </source>
</evidence>
<feature type="transmembrane region" description="Helical" evidence="1">
    <location>
        <begin position="47"/>
        <end position="69"/>
    </location>
</feature>
<feature type="transmembrane region" description="Helical" evidence="1">
    <location>
        <begin position="20"/>
        <end position="40"/>
    </location>
</feature>
<dbReference type="RefSeq" id="WP_322442497.1">
    <property type="nucleotide sequence ID" value="NZ_JAXOTQ010000036.1"/>
</dbReference>
<keyword evidence="1" id="KW-0472">Membrane</keyword>